<keyword evidence="3" id="KW-1185">Reference proteome</keyword>
<reference evidence="4" key="2">
    <citation type="submission" date="2020-10" db="UniProtKB">
        <authorList>
            <consortium name="WormBaseParasite"/>
        </authorList>
    </citation>
    <scope>IDENTIFICATION</scope>
</reference>
<reference evidence="3" key="1">
    <citation type="journal article" date="2013" name="Genetics">
        <title>The draft genome and transcriptome of Panagrellus redivivus are shaped by the harsh demands of a free-living lifestyle.</title>
        <authorList>
            <person name="Srinivasan J."/>
            <person name="Dillman A.R."/>
            <person name="Macchietto M.G."/>
            <person name="Heikkinen L."/>
            <person name="Lakso M."/>
            <person name="Fracchia K.M."/>
            <person name="Antoshechkin I."/>
            <person name="Mortazavi A."/>
            <person name="Wong G."/>
            <person name="Sternberg P.W."/>
        </authorList>
    </citation>
    <scope>NUCLEOTIDE SEQUENCE [LARGE SCALE GENOMIC DNA]</scope>
    <source>
        <strain evidence="3">MT8872</strain>
    </source>
</reference>
<evidence type="ECO:0000313" key="4">
    <source>
        <dbReference type="WBParaSite" id="Pan_g13376.t1"/>
    </source>
</evidence>
<dbReference type="AlphaFoldDB" id="A0A7E4ZRL7"/>
<proteinExistence type="predicted"/>
<keyword evidence="2" id="KW-1133">Transmembrane helix</keyword>
<protein>
    <submittedName>
        <fullName evidence="4">CLLAC domain-containing protein</fullName>
    </submittedName>
</protein>
<keyword evidence="2" id="KW-0812">Transmembrane</keyword>
<feature type="transmembrane region" description="Helical" evidence="2">
    <location>
        <begin position="27"/>
        <end position="52"/>
    </location>
</feature>
<organism evidence="3 4">
    <name type="scientific">Panagrellus redivivus</name>
    <name type="common">Microworm</name>
    <dbReference type="NCBI Taxonomy" id="6233"/>
    <lineage>
        <taxon>Eukaryota</taxon>
        <taxon>Metazoa</taxon>
        <taxon>Ecdysozoa</taxon>
        <taxon>Nematoda</taxon>
        <taxon>Chromadorea</taxon>
        <taxon>Rhabditida</taxon>
        <taxon>Tylenchina</taxon>
        <taxon>Panagrolaimomorpha</taxon>
        <taxon>Panagrolaimoidea</taxon>
        <taxon>Panagrolaimidae</taxon>
        <taxon>Panagrellus</taxon>
    </lineage>
</organism>
<evidence type="ECO:0000256" key="2">
    <source>
        <dbReference type="SAM" id="Phobius"/>
    </source>
</evidence>
<keyword evidence="2" id="KW-0472">Membrane</keyword>
<dbReference type="WBParaSite" id="Pan_g13376.t1">
    <property type="protein sequence ID" value="Pan_g13376.t1"/>
    <property type="gene ID" value="Pan_g13376"/>
</dbReference>
<evidence type="ECO:0000313" key="3">
    <source>
        <dbReference type="Proteomes" id="UP000492821"/>
    </source>
</evidence>
<name>A0A7E4ZRL7_PANRE</name>
<feature type="region of interest" description="Disordered" evidence="1">
    <location>
        <begin position="69"/>
        <end position="193"/>
    </location>
</feature>
<feature type="compositionally biased region" description="Polar residues" evidence="1">
    <location>
        <begin position="131"/>
        <end position="147"/>
    </location>
</feature>
<sequence>MSEGNTTELSDDCHEPHRAWIRACVPLWAVFVITFSVVMLSIAGTTLVLFLIHKLTTPNVNKTSIKQTFTMSSRRQQPPPSKNAPPGNSVLLMPESASIKPPARCPRRTGSAPQSPEPKSGDSIFDGRHSPATTPRNPNGDDTSTDLPPNEPQGPIVHEYHDPDDYTPGKKDTTENSVEKPKSVNQQPTDDRNTMDLLRSDLLKSKQHLTGTKLISVKKESVYIAKK</sequence>
<feature type="compositionally biased region" description="Basic and acidic residues" evidence="1">
    <location>
        <begin position="158"/>
        <end position="182"/>
    </location>
</feature>
<dbReference type="Proteomes" id="UP000492821">
    <property type="component" value="Unassembled WGS sequence"/>
</dbReference>
<accession>A0A7E4ZRL7</accession>
<evidence type="ECO:0000256" key="1">
    <source>
        <dbReference type="SAM" id="MobiDB-lite"/>
    </source>
</evidence>